<reference evidence="2 3" key="1">
    <citation type="submission" date="2011-04" db="EMBL/GenBank/DDBJ databases">
        <authorList>
            <person name="Muzny D."/>
            <person name="Qin X."/>
            <person name="Deng J."/>
            <person name="Jiang H."/>
            <person name="Liu Y."/>
            <person name="Qu J."/>
            <person name="Song X.-Z."/>
            <person name="Zhang L."/>
            <person name="Thornton R."/>
            <person name="Coyle M."/>
            <person name="Francisco L."/>
            <person name="Jackson L."/>
            <person name="Javaid M."/>
            <person name="Korchina V."/>
            <person name="Kovar C."/>
            <person name="Mata R."/>
            <person name="Mathew T."/>
            <person name="Ngo R."/>
            <person name="Nguyen L."/>
            <person name="Nguyen N."/>
            <person name="Okwuonu G."/>
            <person name="Ongeri F."/>
            <person name="Pham C."/>
            <person name="Simmons D."/>
            <person name="Wilczek-Boney K."/>
            <person name="Hale W."/>
            <person name="Jakkamsetti A."/>
            <person name="Pham P."/>
            <person name="Ruth R."/>
            <person name="San Lucas F."/>
            <person name="Warren J."/>
            <person name="Zhang J."/>
            <person name="Zhao Z."/>
            <person name="Zhou C."/>
            <person name="Zhu D."/>
            <person name="Lee S."/>
            <person name="Bess C."/>
            <person name="Blankenburg K."/>
            <person name="Forbes L."/>
            <person name="Fu Q."/>
            <person name="Gubbala S."/>
            <person name="Hirani K."/>
            <person name="Jayaseelan J.C."/>
            <person name="Lara F."/>
            <person name="Munidasa M."/>
            <person name="Palculict T."/>
            <person name="Patil S."/>
            <person name="Pu L.-L."/>
            <person name="Saada N."/>
            <person name="Tang L."/>
            <person name="Weissenberger G."/>
            <person name="Zhu Y."/>
            <person name="Hemphill L."/>
            <person name="Shang Y."/>
            <person name="Youmans B."/>
            <person name="Ayvaz T."/>
            <person name="Ross M."/>
            <person name="Santibanez J."/>
            <person name="Aqrawi P."/>
            <person name="Gross S."/>
            <person name="Joshi V."/>
            <person name="Fowler G."/>
            <person name="Nazareth L."/>
            <person name="Reid J."/>
            <person name="Worley K."/>
            <person name="Petrosino J."/>
            <person name="Highlander S."/>
            <person name="Gibbs R."/>
        </authorList>
    </citation>
    <scope>NUCLEOTIDE SEQUENCE [LARGE SCALE GENOMIC DNA]</scope>
    <source>
        <strain evidence="2 3">DSM 2778</strain>
    </source>
</reference>
<gene>
    <name evidence="2" type="primary">smtA</name>
    <name evidence="2" type="ORF">HMPREF9081_2491</name>
</gene>
<organism evidence="2 3">
    <name type="scientific">Centipeda periodontii DSM 2778</name>
    <dbReference type="NCBI Taxonomy" id="888060"/>
    <lineage>
        <taxon>Bacteria</taxon>
        <taxon>Bacillati</taxon>
        <taxon>Bacillota</taxon>
        <taxon>Negativicutes</taxon>
        <taxon>Selenomonadales</taxon>
        <taxon>Selenomonadaceae</taxon>
        <taxon>Centipeda</taxon>
    </lineage>
</organism>
<comment type="caution">
    <text evidence="2">The sequence shown here is derived from an EMBL/GenBank/DDBJ whole genome shotgun (WGS) entry which is preliminary data.</text>
</comment>
<dbReference type="HOGENOM" id="CLU_061983_3_1_9"/>
<evidence type="ECO:0000313" key="2">
    <source>
        <dbReference type="EMBL" id="EGK56878.1"/>
    </source>
</evidence>
<dbReference type="AlphaFoldDB" id="F5RQF5"/>
<dbReference type="OrthoDB" id="9777257at2"/>
<keyword evidence="2" id="KW-0808">Transferase</keyword>
<name>F5RQF5_9FIRM</name>
<dbReference type="GO" id="GO:0008170">
    <property type="term" value="F:N-methyltransferase activity"/>
    <property type="evidence" value="ECO:0007669"/>
    <property type="project" value="UniProtKB-ARBA"/>
</dbReference>
<dbReference type="CDD" id="cd02440">
    <property type="entry name" value="AdoMet_MTases"/>
    <property type="match status" value="1"/>
</dbReference>
<dbReference type="PANTHER" id="PTHR47739:SF1">
    <property type="entry name" value="TRNA1(VAL) (ADENINE(37)-N6)-METHYLTRANSFERASE"/>
    <property type="match status" value="1"/>
</dbReference>
<evidence type="ECO:0000259" key="1">
    <source>
        <dbReference type="Pfam" id="PF05175"/>
    </source>
</evidence>
<proteinExistence type="predicted"/>
<dbReference type="InterPro" id="IPR029063">
    <property type="entry name" value="SAM-dependent_MTases_sf"/>
</dbReference>
<dbReference type="InterPro" id="IPR007848">
    <property type="entry name" value="Small_mtfrase_dom"/>
</dbReference>
<dbReference type="GO" id="GO:0003676">
    <property type="term" value="F:nucleic acid binding"/>
    <property type="evidence" value="ECO:0007669"/>
    <property type="project" value="InterPro"/>
</dbReference>
<accession>F5RQF5</accession>
<dbReference type="InterPro" id="IPR002052">
    <property type="entry name" value="DNA_methylase_N6_adenine_CS"/>
</dbReference>
<dbReference type="SUPFAM" id="SSF53335">
    <property type="entry name" value="S-adenosyl-L-methionine-dependent methyltransferases"/>
    <property type="match status" value="1"/>
</dbReference>
<keyword evidence="3" id="KW-1185">Reference proteome</keyword>
<evidence type="ECO:0000313" key="3">
    <source>
        <dbReference type="Proteomes" id="UP000004067"/>
    </source>
</evidence>
<dbReference type="eggNOG" id="COG4123">
    <property type="taxonomic scope" value="Bacteria"/>
</dbReference>
<dbReference type="EMBL" id="AFHQ01000061">
    <property type="protein sequence ID" value="EGK56878.1"/>
    <property type="molecule type" value="Genomic_DNA"/>
</dbReference>
<protein>
    <submittedName>
        <fullName evidence="2">SAM-dependent methyltransferase</fullName>
    </submittedName>
</protein>
<keyword evidence="2" id="KW-0489">Methyltransferase</keyword>
<dbReference type="Proteomes" id="UP000004067">
    <property type="component" value="Unassembled WGS sequence"/>
</dbReference>
<dbReference type="PROSITE" id="PS00092">
    <property type="entry name" value="N6_MTASE"/>
    <property type="match status" value="1"/>
</dbReference>
<dbReference type="GO" id="GO:0032259">
    <property type="term" value="P:methylation"/>
    <property type="evidence" value="ECO:0007669"/>
    <property type="project" value="UniProtKB-KW"/>
</dbReference>
<dbReference type="PANTHER" id="PTHR47739">
    <property type="entry name" value="TRNA1(VAL) (ADENINE(37)-N6)-METHYLTRANSFERASE"/>
    <property type="match status" value="1"/>
</dbReference>
<dbReference type="InterPro" id="IPR050210">
    <property type="entry name" value="tRNA_Adenine-N(6)_MTase"/>
</dbReference>
<dbReference type="STRING" id="888060.HMPREF9081_2491"/>
<dbReference type="Gene3D" id="3.40.50.150">
    <property type="entry name" value="Vaccinia Virus protein VP39"/>
    <property type="match status" value="1"/>
</dbReference>
<feature type="domain" description="Methyltransferase small" evidence="1">
    <location>
        <begin position="36"/>
        <end position="171"/>
    </location>
</feature>
<sequence length="247" mass="27160">MNNMTELHPNERMDDLCMGGRRIIQRTDEFCFSMDAVLLAHFPRLTGRERVLDLGTGAGVIPLLIADHTAGITAVELNSVQAELAVRNVRLNHLTEKITVREGDYRDPPALFACAQYDVVFSNPPYRLVTSGAISMGARAAARHELTATLADTVQAAAYALRHGGRLAMVHLPERLGEIVLALAAVKLAIKRLRMVQPRVDRPPNLVLIEAVKGAALAGMRHEPALIVRDAEGHYTEEIRSIYGQEM</sequence>
<dbReference type="Pfam" id="PF05175">
    <property type="entry name" value="MTS"/>
    <property type="match status" value="1"/>
</dbReference>
<dbReference type="GO" id="GO:0008757">
    <property type="term" value="F:S-adenosylmethionine-dependent methyltransferase activity"/>
    <property type="evidence" value="ECO:0007669"/>
    <property type="project" value="UniProtKB-ARBA"/>
</dbReference>